<evidence type="ECO:0000313" key="2">
    <source>
        <dbReference type="EMBL" id="QXM25207.1"/>
    </source>
</evidence>
<feature type="transmembrane region" description="Helical" evidence="1">
    <location>
        <begin position="142"/>
        <end position="163"/>
    </location>
</feature>
<evidence type="ECO:0000313" key="3">
    <source>
        <dbReference type="Proteomes" id="UP000694001"/>
    </source>
</evidence>
<accession>A0A975YK85</accession>
<proteinExistence type="predicted"/>
<feature type="transmembrane region" description="Helical" evidence="1">
    <location>
        <begin position="32"/>
        <end position="51"/>
    </location>
</feature>
<keyword evidence="3" id="KW-1185">Reference proteome</keyword>
<organism evidence="2 3">
    <name type="scientific">Elioraea tepida</name>
    <dbReference type="NCBI Taxonomy" id="2843330"/>
    <lineage>
        <taxon>Bacteria</taxon>
        <taxon>Pseudomonadati</taxon>
        <taxon>Pseudomonadota</taxon>
        <taxon>Alphaproteobacteria</taxon>
        <taxon>Acetobacterales</taxon>
        <taxon>Elioraeaceae</taxon>
        <taxon>Elioraea</taxon>
    </lineage>
</organism>
<dbReference type="KEGG" id="elio:KO353_02850"/>
<protein>
    <submittedName>
        <fullName evidence="2">DUF3623 domain-containing protein</fullName>
    </submittedName>
</protein>
<feature type="transmembrane region" description="Helical" evidence="1">
    <location>
        <begin position="6"/>
        <end position="25"/>
    </location>
</feature>
<feature type="transmembrane region" description="Helical" evidence="1">
    <location>
        <begin position="63"/>
        <end position="86"/>
    </location>
</feature>
<keyword evidence="1" id="KW-0812">Transmembrane</keyword>
<keyword evidence="1" id="KW-1133">Transmembrane helix</keyword>
<sequence length="356" mass="38203">MTELLLPAVFTVFAWWFSTGVILWLDRLDPRTFRASLGIATALAALALWGLGETAFDTSLAGAYLAFLCGLMIWAWQEMAFLMGLLTGPRRMPADIDATPLRRFGQAVGAILYHELAILAGAVLIVAFTWGGENLVGLWTYLLLWVMRLSAKLNLFLGVPNLAEEFLPDHLAYLQTYFRRRPMNLLFPLSITGGTIGSLLLFQGATAEGVSASAAAGQIFLGTMFALAVLEHWFLVLPIPSVLLWAWSLRAEARGRARSAWTASLPGPCDPVTLKRVLDDASRGAYGEVETLSGSVRAGSGWVEFYATPRGATISECAAPASAEARVTAVGRGVDLARLQAAIAACAAAEPVPEAT</sequence>
<dbReference type="NCBIfam" id="TIGR03055">
    <property type="entry name" value="photo_alph_chp2"/>
    <property type="match status" value="1"/>
</dbReference>
<name>A0A975YK85_9PROT</name>
<dbReference type="Proteomes" id="UP000694001">
    <property type="component" value="Chromosome"/>
</dbReference>
<gene>
    <name evidence="2" type="ORF">KO353_02850</name>
</gene>
<feature type="transmembrane region" description="Helical" evidence="1">
    <location>
        <begin position="184"/>
        <end position="205"/>
    </location>
</feature>
<dbReference type="InterPro" id="IPR017496">
    <property type="entry name" value="Photo_alph_chp2"/>
</dbReference>
<feature type="transmembrane region" description="Helical" evidence="1">
    <location>
        <begin position="107"/>
        <end position="130"/>
    </location>
</feature>
<dbReference type="RefSeq" id="WP_218286263.1">
    <property type="nucleotide sequence ID" value="NZ_CP076448.1"/>
</dbReference>
<feature type="transmembrane region" description="Helical" evidence="1">
    <location>
        <begin position="225"/>
        <end position="249"/>
    </location>
</feature>
<dbReference type="EMBL" id="CP076448">
    <property type="protein sequence ID" value="QXM25207.1"/>
    <property type="molecule type" value="Genomic_DNA"/>
</dbReference>
<dbReference type="Pfam" id="PF12291">
    <property type="entry name" value="DUF3623"/>
    <property type="match status" value="1"/>
</dbReference>
<keyword evidence="1" id="KW-0472">Membrane</keyword>
<dbReference type="AlphaFoldDB" id="A0A975YK85"/>
<reference evidence="2" key="1">
    <citation type="submission" date="2021-06" db="EMBL/GenBank/DDBJ databases">
        <title>Elioraea tepida, sp. nov., a moderately thermophilic aerobic anoxygenic phototrophic bacterium isolated from an alkaline siliceous hot spring mat community in Yellowstone National Park, WY, USA.</title>
        <authorList>
            <person name="Saini M.K."/>
            <person name="Yoshida S."/>
            <person name="Sebastian A."/>
            <person name="Hirose S."/>
            <person name="Hara E."/>
            <person name="Tamaki H."/>
            <person name="Soulier N.T."/>
            <person name="Albert I."/>
            <person name="Hanada S."/>
            <person name="Bryant D.A."/>
            <person name="Tank M."/>
        </authorList>
    </citation>
    <scope>NUCLEOTIDE SEQUENCE</scope>
    <source>
        <strain evidence="2">MS-P2</strain>
    </source>
</reference>
<evidence type="ECO:0000256" key="1">
    <source>
        <dbReference type="SAM" id="Phobius"/>
    </source>
</evidence>